<evidence type="ECO:0000256" key="9">
    <source>
        <dbReference type="ARBA" id="ARBA00022946"/>
    </source>
</evidence>
<dbReference type="AlphaFoldDB" id="E0VPA6"/>
<dbReference type="FunCoup" id="E0VPA6">
    <property type="interactions" value="166"/>
</dbReference>
<keyword evidence="17" id="KW-1185">Reference proteome</keyword>
<dbReference type="EnsemblMetazoa" id="PHUM355130-RA">
    <property type="protein sequence ID" value="PHUM355130-PA"/>
    <property type="gene ID" value="PHUM355130"/>
</dbReference>
<dbReference type="eggNOG" id="KOG4542">
    <property type="taxonomic scope" value="Eukaryota"/>
</dbReference>
<organism>
    <name type="scientific">Pediculus humanus subsp. corporis</name>
    <name type="common">Body louse</name>
    <dbReference type="NCBI Taxonomy" id="121224"/>
    <lineage>
        <taxon>Eukaryota</taxon>
        <taxon>Metazoa</taxon>
        <taxon>Ecdysozoa</taxon>
        <taxon>Arthropoda</taxon>
        <taxon>Hexapoda</taxon>
        <taxon>Insecta</taxon>
        <taxon>Pterygota</taxon>
        <taxon>Neoptera</taxon>
        <taxon>Paraneoptera</taxon>
        <taxon>Psocodea</taxon>
        <taxon>Troctomorpha</taxon>
        <taxon>Phthiraptera</taxon>
        <taxon>Anoplura</taxon>
        <taxon>Pediculidae</taxon>
        <taxon>Pediculus</taxon>
    </lineage>
</organism>
<dbReference type="GO" id="GO:0051560">
    <property type="term" value="P:mitochondrial calcium ion homeostasis"/>
    <property type="evidence" value="ECO:0007669"/>
    <property type="project" value="UniProtKB-UniRule"/>
</dbReference>
<dbReference type="OMA" id="NISKHEH"/>
<dbReference type="GeneID" id="8232046"/>
<dbReference type="PANTHER" id="PTHR33904">
    <property type="entry name" value="ESSENTIAL MCU REGULATOR, MITOCHONDRIAL"/>
    <property type="match status" value="1"/>
</dbReference>
<dbReference type="Proteomes" id="UP000009046">
    <property type="component" value="Unassembled WGS sequence"/>
</dbReference>
<accession>E0VPA6</accession>
<dbReference type="RefSeq" id="XP_002427950.1">
    <property type="nucleotide sequence ID" value="XM_002427905.1"/>
</dbReference>
<dbReference type="EMBL" id="DS235361">
    <property type="protein sequence ID" value="EEB15212.1"/>
    <property type="molecule type" value="Genomic_DNA"/>
</dbReference>
<reference evidence="16" key="3">
    <citation type="submission" date="2020-05" db="UniProtKB">
        <authorList>
            <consortium name="EnsemblMetazoa"/>
        </authorList>
    </citation>
    <scope>IDENTIFICATION</scope>
    <source>
        <strain evidence="16">USDA</strain>
    </source>
</reference>
<evidence type="ECO:0000256" key="4">
    <source>
        <dbReference type="ARBA" id="ARBA00022448"/>
    </source>
</evidence>
<evidence type="ECO:0000256" key="3">
    <source>
        <dbReference type="ARBA" id="ARBA00022180"/>
    </source>
</evidence>
<evidence type="ECO:0000256" key="14">
    <source>
        <dbReference type="RuleBase" id="RU369077"/>
    </source>
</evidence>
<evidence type="ECO:0000256" key="12">
    <source>
        <dbReference type="ARBA" id="ARBA00023128"/>
    </source>
</evidence>
<keyword evidence="9 14" id="KW-0809">Transit peptide</keyword>
<evidence type="ECO:0000256" key="8">
    <source>
        <dbReference type="ARBA" id="ARBA00022837"/>
    </source>
</evidence>
<sequence>MADKVLSSFIQRVKLFKFSYYNNKIFKRTVIVKESGALYTEPKQVPLGLIRVIFTVIPGLLIGATISKTIANFLEENDLFVPSDDDDDD</sequence>
<keyword evidence="7 14" id="KW-0999">Mitochondrion inner membrane</keyword>
<keyword evidence="8 14" id="KW-0106">Calcium</keyword>
<dbReference type="InterPro" id="IPR018782">
    <property type="entry name" value="MCU_reg"/>
</dbReference>
<dbReference type="VEuPathDB" id="VectorBase:PHUM355130"/>
<evidence type="ECO:0000313" key="16">
    <source>
        <dbReference type="EnsemblMetazoa" id="PHUM355130-PA"/>
    </source>
</evidence>
<evidence type="ECO:0000256" key="5">
    <source>
        <dbReference type="ARBA" id="ARBA00022568"/>
    </source>
</evidence>
<evidence type="ECO:0000313" key="17">
    <source>
        <dbReference type="Proteomes" id="UP000009046"/>
    </source>
</evidence>
<dbReference type="EMBL" id="AAZO01004128">
    <property type="status" value="NOT_ANNOTATED_CDS"/>
    <property type="molecule type" value="Genomic_DNA"/>
</dbReference>
<comment type="similarity">
    <text evidence="2 14">Belongs to the SMDT1/EMRE family.</text>
</comment>
<dbReference type="InParanoid" id="E0VPA6"/>
<dbReference type="HOGENOM" id="CLU_172921_2_1_1"/>
<evidence type="ECO:0000256" key="1">
    <source>
        <dbReference type="ARBA" id="ARBA00004434"/>
    </source>
</evidence>
<comment type="subcellular location">
    <subcellularLocation>
        <location evidence="1 14">Mitochondrion inner membrane</location>
        <topology evidence="1 14">Single-pass membrane protein</topology>
    </subcellularLocation>
</comment>
<dbReference type="OrthoDB" id="10039145at2759"/>
<evidence type="ECO:0000313" key="15">
    <source>
        <dbReference type="EMBL" id="EEB15212.1"/>
    </source>
</evidence>
<keyword evidence="6" id="KW-0812">Transmembrane</keyword>
<comment type="function">
    <text evidence="14">Essential regulatory subunit of the mitochondrial calcium uniporter complex (uniplex), a complex that mediates calcium uptake into mitochondria.</text>
</comment>
<dbReference type="Pfam" id="PF10161">
    <property type="entry name" value="DDDD"/>
    <property type="match status" value="1"/>
</dbReference>
<comment type="subunit">
    <text evidence="14">Component of the uniplex complex. Interacts (via the transmembrane region) with MCU (via the first transmembrane region); the interaction is direct.</text>
</comment>
<evidence type="ECO:0000256" key="7">
    <source>
        <dbReference type="ARBA" id="ARBA00022792"/>
    </source>
</evidence>
<reference evidence="15" key="2">
    <citation type="submission" date="2007-04" db="EMBL/GenBank/DDBJ databases">
        <title>The genome of the human body louse.</title>
        <authorList>
            <consortium name="The Human Body Louse Genome Consortium"/>
            <person name="Kirkness E."/>
            <person name="Walenz B."/>
            <person name="Hass B."/>
            <person name="Bruggner R."/>
            <person name="Strausberg R."/>
        </authorList>
    </citation>
    <scope>NUCLEOTIDE SEQUENCE</scope>
    <source>
        <strain evidence="15">USDA</strain>
    </source>
</reference>
<dbReference type="GO" id="GO:1990246">
    <property type="term" value="C:uniplex complex"/>
    <property type="evidence" value="ECO:0007669"/>
    <property type="project" value="UniProtKB-UniRule"/>
</dbReference>
<keyword evidence="10" id="KW-1133">Transmembrane helix</keyword>
<name>E0VPA6_PEDHC</name>
<evidence type="ECO:0000256" key="2">
    <source>
        <dbReference type="ARBA" id="ARBA00008958"/>
    </source>
</evidence>
<evidence type="ECO:0000256" key="10">
    <source>
        <dbReference type="ARBA" id="ARBA00022989"/>
    </source>
</evidence>
<keyword evidence="12 14" id="KW-0496">Mitochondrion</keyword>
<reference evidence="15" key="1">
    <citation type="submission" date="2007-04" db="EMBL/GenBank/DDBJ databases">
        <title>Annotation of Pediculus humanus corporis strain USDA.</title>
        <authorList>
            <person name="Kirkness E."/>
            <person name="Hannick L."/>
            <person name="Hass B."/>
            <person name="Bruggner R."/>
            <person name="Lawson D."/>
            <person name="Bidwell S."/>
            <person name="Joardar V."/>
            <person name="Caler E."/>
            <person name="Walenz B."/>
            <person name="Inman J."/>
            <person name="Schobel S."/>
            <person name="Galinsky K."/>
            <person name="Amedeo P."/>
            <person name="Strausberg R."/>
        </authorList>
    </citation>
    <scope>NUCLEOTIDE SEQUENCE</scope>
    <source>
        <strain evidence="15">USDA</strain>
    </source>
</reference>
<keyword evidence="13" id="KW-0472">Membrane</keyword>
<keyword evidence="11 14" id="KW-0406">Ion transport</keyword>
<protein>
    <recommendedName>
        <fullName evidence="3 14">Essential MCU regulator, mitochondrial</fullName>
    </recommendedName>
    <alternativeName>
        <fullName evidence="14">Single-pass membrane protein with aspartate-rich tail 1, mitochondrial</fullName>
    </alternativeName>
</protein>
<dbReference type="CTD" id="8232046"/>
<evidence type="ECO:0000256" key="11">
    <source>
        <dbReference type="ARBA" id="ARBA00023065"/>
    </source>
</evidence>
<evidence type="ECO:0000256" key="13">
    <source>
        <dbReference type="ARBA" id="ARBA00023136"/>
    </source>
</evidence>
<proteinExistence type="inferred from homology"/>
<dbReference type="GO" id="GO:0036444">
    <property type="term" value="P:calcium import into the mitochondrion"/>
    <property type="evidence" value="ECO:0007669"/>
    <property type="project" value="UniProtKB-UniRule"/>
</dbReference>
<dbReference type="STRING" id="121224.E0VPA6"/>
<gene>
    <name evidence="16" type="primary">8232046</name>
    <name evidence="15" type="ORF">Phum_PHUM355130</name>
</gene>
<evidence type="ECO:0000256" key="6">
    <source>
        <dbReference type="ARBA" id="ARBA00022692"/>
    </source>
</evidence>
<keyword evidence="4 14" id="KW-0813">Transport</keyword>
<keyword evidence="5 14" id="KW-0109">Calcium transport</keyword>
<dbReference type="PANTHER" id="PTHR33904:SF1">
    <property type="entry name" value="ESSENTIAL MCU REGULATOR, MITOCHONDRIAL"/>
    <property type="match status" value="1"/>
</dbReference>
<dbReference type="KEGG" id="phu:Phum_PHUM355130"/>